<dbReference type="RefSeq" id="WP_146425887.1">
    <property type="nucleotide sequence ID" value="NZ_VFIP01000012.1"/>
</dbReference>
<dbReference type="OrthoDB" id="9953381at2"/>
<accession>A0A5C5PYS0</accession>
<keyword evidence="1" id="KW-0812">Transmembrane</keyword>
<feature type="transmembrane region" description="Helical" evidence="1">
    <location>
        <begin position="12"/>
        <end position="31"/>
    </location>
</feature>
<evidence type="ECO:0000256" key="1">
    <source>
        <dbReference type="SAM" id="Phobius"/>
    </source>
</evidence>
<dbReference type="AlphaFoldDB" id="A0A5C5PYS0"/>
<evidence type="ECO:0000313" key="3">
    <source>
        <dbReference type="Proteomes" id="UP000317901"/>
    </source>
</evidence>
<reference evidence="2 3" key="1">
    <citation type="submission" date="2019-06" db="EMBL/GenBank/DDBJ databases">
        <title>Pseudomonas bimorpha sp. nov. isolated from bovine raw milk and skim milk concentrate.</title>
        <authorList>
            <person name="Hofmann K."/>
            <person name="Huptas C."/>
            <person name="Doll E."/>
            <person name="Scherer S."/>
            <person name="Wenning M."/>
        </authorList>
    </citation>
    <scope>NUCLEOTIDE SEQUENCE [LARGE SCALE GENOMIC DNA]</scope>
    <source>
        <strain evidence="2 3">DSM 108990</strain>
    </source>
</reference>
<comment type="caution">
    <text evidence="2">The sequence shown here is derived from an EMBL/GenBank/DDBJ whole genome shotgun (WGS) entry which is preliminary data.</text>
</comment>
<gene>
    <name evidence="2" type="ORF">FJD37_08395</name>
</gene>
<proteinExistence type="predicted"/>
<dbReference type="Proteomes" id="UP000317901">
    <property type="component" value="Unassembled WGS sequence"/>
</dbReference>
<dbReference type="EMBL" id="VFIP01000012">
    <property type="protein sequence ID" value="TWR96335.1"/>
    <property type="molecule type" value="Genomic_DNA"/>
</dbReference>
<protein>
    <submittedName>
        <fullName evidence="2">Uncharacterized protein</fullName>
    </submittedName>
</protein>
<name>A0A5C5PYS0_9PSED</name>
<evidence type="ECO:0000313" key="2">
    <source>
        <dbReference type="EMBL" id="TWR96335.1"/>
    </source>
</evidence>
<organism evidence="2 3">
    <name type="scientific">Pseudomonas saxonica</name>
    <dbReference type="NCBI Taxonomy" id="2600598"/>
    <lineage>
        <taxon>Bacteria</taxon>
        <taxon>Pseudomonadati</taxon>
        <taxon>Pseudomonadota</taxon>
        <taxon>Gammaproteobacteria</taxon>
        <taxon>Pseudomonadales</taxon>
        <taxon>Pseudomonadaceae</taxon>
        <taxon>Pseudomonas</taxon>
    </lineage>
</organism>
<sequence>MNILNDREYQLCIFKGALAVVTIFLLAALCSTSLDEFVLAFTVGFLAFYLFWLHEIKQRDEDGSAALMEILINESKSRLNMGKIK</sequence>
<keyword evidence="1" id="KW-1133">Transmembrane helix</keyword>
<feature type="transmembrane region" description="Helical" evidence="1">
    <location>
        <begin position="37"/>
        <end position="53"/>
    </location>
</feature>
<keyword evidence="1" id="KW-0472">Membrane</keyword>